<proteinExistence type="predicted"/>
<evidence type="ECO:0000256" key="1">
    <source>
        <dbReference type="SAM" id="Phobius"/>
    </source>
</evidence>
<feature type="transmembrane region" description="Helical" evidence="1">
    <location>
        <begin position="573"/>
        <end position="593"/>
    </location>
</feature>
<name>A0AAD0L5I4_PSEPU</name>
<sequence>MAIIAIQKVLAIMGWNLKRVNNTPITFLKSLFEFCIIFFLFSILLLILKIGLGWSGVAIKMDSDSAMLKETAQVIPDFSYKNERLANILDYLICVKSTAVQYSDQSAAISISKVVNGRMLSASYGQCKLQGGYALDTKGIAVAKKYNLGDYTQIQDDAVEKALSKFIADADKVAAKYSVGLTPVILKGVFNEKTASCSVDALTSIDTRYFPARDLEKYKAFALNCLSRNFVFDLTKTHSITMESIDRQQASQGHRRNFICSGGYEPKSVVSLDNIKQLYQQCVSENCNGSSSPYACGTALNGYSMLMDDKAKSFFTLPANDVRRKTFDNASAETLINTFNADFSVMEKREYYDSVGAEIATFPVNTTKGTNTLNQLTNAFRIGYEMKKEGMGGFGIDTILGRFTGRDGLAGSTKFITCMQHPNVMYNGFDCGNVYQEMHQFGIKLTILGTQLKLAGSLNNSHSFKKQMQSADASFTSMKKMMMSFMSVGTAKKFIAWGLPALTDVSGSLVSFAANDNGFAEDFHSVTNTYSEFYLFMFISQLNDDAADLVMKLANAMTALGQLFIFLLPLSDYLIFFAILSGLLFELVFNSVTYKIRWLINLDAKVERKDLDRIAIVLYAEKLIFAALNATLGFLLIPHVFATTFKVVIGDLNDFSLSLFGWSESLRAIALSVIMSIMVIFIIYKITSKLMEMTSGFQEGYMHGTVTKQDMRVQGEREAKSLIKSYKGSIAT</sequence>
<gene>
    <name evidence="2" type="ORF">C1S65_09060</name>
</gene>
<accession>A0AAD0L5I4</accession>
<keyword evidence="1" id="KW-0812">Transmembrane</keyword>
<keyword evidence="1" id="KW-0472">Membrane</keyword>
<protein>
    <submittedName>
        <fullName evidence="2">Uncharacterized protein</fullName>
    </submittedName>
</protein>
<dbReference type="AlphaFoldDB" id="A0AAD0L5I4"/>
<evidence type="ECO:0000313" key="2">
    <source>
        <dbReference type="EMBL" id="AXA24251.1"/>
    </source>
</evidence>
<keyword evidence="1" id="KW-1133">Transmembrane helix</keyword>
<feature type="transmembrane region" description="Helical" evidence="1">
    <location>
        <begin position="31"/>
        <end position="52"/>
    </location>
</feature>
<organism evidence="2 3">
    <name type="scientific">Pseudomonas putida</name>
    <name type="common">Arthrobacter siderocapsulatus</name>
    <dbReference type="NCBI Taxonomy" id="303"/>
    <lineage>
        <taxon>Bacteria</taxon>
        <taxon>Pseudomonadati</taxon>
        <taxon>Pseudomonadota</taxon>
        <taxon>Gammaproteobacteria</taxon>
        <taxon>Pseudomonadales</taxon>
        <taxon>Pseudomonadaceae</taxon>
        <taxon>Pseudomonas</taxon>
    </lineage>
</organism>
<dbReference type="Proteomes" id="UP000251617">
    <property type="component" value="Chromosome"/>
</dbReference>
<dbReference type="EMBL" id="CP030750">
    <property type="protein sequence ID" value="AXA24251.1"/>
    <property type="molecule type" value="Genomic_DNA"/>
</dbReference>
<feature type="transmembrane region" description="Helical" evidence="1">
    <location>
        <begin position="665"/>
        <end position="684"/>
    </location>
</feature>
<feature type="transmembrane region" description="Helical" evidence="1">
    <location>
        <begin position="614"/>
        <end position="637"/>
    </location>
</feature>
<evidence type="ECO:0000313" key="3">
    <source>
        <dbReference type="Proteomes" id="UP000251617"/>
    </source>
</evidence>
<reference evidence="2 3" key="1">
    <citation type="submission" date="2018-06" db="EMBL/GenBank/DDBJ databases">
        <title>The genome of Pseudomonas putida NX-1, a lignin degrader.</title>
        <authorList>
            <person name="Xu Z."/>
        </authorList>
    </citation>
    <scope>NUCLEOTIDE SEQUENCE [LARGE SCALE GENOMIC DNA]</scope>
    <source>
        <strain evidence="2 3">NX-1</strain>
    </source>
</reference>